<dbReference type="EMBL" id="CP045899">
    <property type="protein sequence ID" value="QQP41299.1"/>
    <property type="molecule type" value="Genomic_DNA"/>
</dbReference>
<keyword evidence="2" id="KW-1185">Reference proteome</keyword>
<evidence type="ECO:0000313" key="2">
    <source>
        <dbReference type="Proteomes" id="UP000595437"/>
    </source>
</evidence>
<proteinExistence type="predicted"/>
<organism evidence="1 2">
    <name type="scientific">Caligus rogercresseyi</name>
    <name type="common">Sea louse</name>
    <dbReference type="NCBI Taxonomy" id="217165"/>
    <lineage>
        <taxon>Eukaryota</taxon>
        <taxon>Metazoa</taxon>
        <taxon>Ecdysozoa</taxon>
        <taxon>Arthropoda</taxon>
        <taxon>Crustacea</taxon>
        <taxon>Multicrustacea</taxon>
        <taxon>Hexanauplia</taxon>
        <taxon>Copepoda</taxon>
        <taxon>Siphonostomatoida</taxon>
        <taxon>Caligidae</taxon>
        <taxon>Caligus</taxon>
    </lineage>
</organism>
<protein>
    <submittedName>
        <fullName evidence="1">Uncharacterized protein</fullName>
    </submittedName>
</protein>
<evidence type="ECO:0000313" key="1">
    <source>
        <dbReference type="EMBL" id="QQP41299.1"/>
    </source>
</evidence>
<feature type="non-terminal residue" evidence="1">
    <location>
        <position position="1"/>
    </location>
</feature>
<sequence length="50" mass="5759">SLWDMTQDDFGEDFEISAQAFTLIRIIPTPLQAILLEGSPKEIKRGWHRS</sequence>
<dbReference type="OrthoDB" id="444119at2759"/>
<dbReference type="AlphaFoldDB" id="A0A7T8H0P3"/>
<name>A0A7T8H0P3_CALRO</name>
<feature type="non-terminal residue" evidence="1">
    <location>
        <position position="50"/>
    </location>
</feature>
<accession>A0A7T8H0P3</accession>
<gene>
    <name evidence="1" type="ORF">FKW44_015621</name>
</gene>
<dbReference type="Proteomes" id="UP000595437">
    <property type="component" value="Chromosome 10"/>
</dbReference>
<reference evidence="2" key="1">
    <citation type="submission" date="2021-01" db="EMBL/GenBank/DDBJ databases">
        <title>Caligus Genome Assembly.</title>
        <authorList>
            <person name="Gallardo-Escarate C."/>
        </authorList>
    </citation>
    <scope>NUCLEOTIDE SEQUENCE [LARGE SCALE GENOMIC DNA]</scope>
</reference>